<dbReference type="PANTHER" id="PTHR43884">
    <property type="entry name" value="ACYL-COA DEHYDROGENASE"/>
    <property type="match status" value="1"/>
</dbReference>
<dbReference type="GO" id="GO:0006631">
    <property type="term" value="P:fatty acid metabolic process"/>
    <property type="evidence" value="ECO:0007669"/>
    <property type="project" value="UniProtKB-KW"/>
</dbReference>
<comment type="catalytic activity">
    <reaction evidence="12">
        <text>2-methylbutanoyl-CoA + oxidized [electron-transfer flavoprotein] + H(+) = (2E)-2-methylbut-2-enoyl-CoA + reduced [electron-transfer flavoprotein]</text>
        <dbReference type="Rhea" id="RHEA:43780"/>
        <dbReference type="Rhea" id="RHEA-COMP:10685"/>
        <dbReference type="Rhea" id="RHEA-COMP:10686"/>
        <dbReference type="ChEBI" id="CHEBI:15378"/>
        <dbReference type="ChEBI" id="CHEBI:57336"/>
        <dbReference type="ChEBI" id="CHEBI:57337"/>
        <dbReference type="ChEBI" id="CHEBI:57692"/>
        <dbReference type="ChEBI" id="CHEBI:58307"/>
        <dbReference type="EC" id="1.3.8.5"/>
    </reaction>
    <physiologicalReaction direction="left-to-right" evidence="12">
        <dbReference type="Rhea" id="RHEA:43781"/>
    </physiologicalReaction>
</comment>
<evidence type="ECO:0000313" key="17">
    <source>
        <dbReference type="EMBL" id="AGP32176.1"/>
    </source>
</evidence>
<dbReference type="PANTHER" id="PTHR43884:SF1">
    <property type="entry name" value="SHORT_BRANCHED CHAIN SPECIFIC ACYL-COA DEHYDROGENASE, MITOCHONDRIAL"/>
    <property type="match status" value="1"/>
</dbReference>
<name>S4XI07_SORCE</name>
<dbReference type="InterPro" id="IPR006091">
    <property type="entry name" value="Acyl-CoA_Oxase/DH_mid-dom"/>
</dbReference>
<dbReference type="FunFam" id="2.40.110.10:FF:000001">
    <property type="entry name" value="Acyl-CoA dehydrogenase, mitochondrial"/>
    <property type="match status" value="1"/>
</dbReference>
<accession>S4XI07</accession>
<evidence type="ECO:0000256" key="2">
    <source>
        <dbReference type="ARBA" id="ARBA00005198"/>
    </source>
</evidence>
<dbReference type="Gene3D" id="1.10.540.10">
    <property type="entry name" value="Acyl-CoA dehydrogenase/oxidase, N-terminal domain"/>
    <property type="match status" value="1"/>
</dbReference>
<comment type="subunit">
    <text evidence="4">Homotetramer.</text>
</comment>
<dbReference type="OrthoDB" id="9765339at2"/>
<dbReference type="InterPro" id="IPR006089">
    <property type="entry name" value="Acyl-CoA_DH_CS"/>
</dbReference>
<dbReference type="KEGG" id="scu:SCE1572_08425"/>
<dbReference type="PIRSF" id="PIRSF016578">
    <property type="entry name" value="HsaA"/>
    <property type="match status" value="1"/>
</dbReference>
<keyword evidence="5 13" id="KW-0285">Flavoprotein</keyword>
<comment type="pathway">
    <text evidence="10">Amino-acid degradation; L-isoleucine degradation.</text>
</comment>
<dbReference type="eggNOG" id="COG1960">
    <property type="taxonomic scope" value="Bacteria"/>
</dbReference>
<comment type="pathway">
    <text evidence="2">Lipid metabolism; mitochondrial fatty acid beta-oxidation.</text>
</comment>
<dbReference type="FunFam" id="1.20.140.10:FF:000002">
    <property type="entry name" value="Acyl-CoA dehydrogenase short/branched chain"/>
    <property type="match status" value="1"/>
</dbReference>
<dbReference type="EMBL" id="CP003969">
    <property type="protein sequence ID" value="AGP32176.1"/>
    <property type="molecule type" value="Genomic_DNA"/>
</dbReference>
<evidence type="ECO:0000259" key="15">
    <source>
        <dbReference type="Pfam" id="PF02770"/>
    </source>
</evidence>
<dbReference type="PATRIC" id="fig|1254432.3.peg.1873"/>
<sequence>MSHPPLTQLSDEERLFRDSVLDFARKRVAPRAAAMDEQGALDRDLLPPLFDLGIMGIEIPESYGGSGASFFNAILAVEALAVVDPSVSVLIDVQNTLVANALLRWGSDAQKERYLPRLSREWVGSYALSEAGSGSDAFALAARAERKGDRWVLNGRKLWITNANESSLFLVFASVDPSKGYKGITAFVVERTSPGFSVGKKENKLGIRASSTCELVLEDCEVPEGNVLGEVGKGYKIAIETLNEGRIGIGAQMLGLAAGAFEHAMRYMGERKQFGQSIASFQGVQFQYARVAMEIEAARLLVYNAARLKDAGQPFVKEAAMAKLFASEVAERAASLSIEFMGGVGFTKDYPVEKLYRDAKIGKIYEGTSNMQLSTIAKMLQAEYDVKG</sequence>
<dbReference type="InterPro" id="IPR013786">
    <property type="entry name" value="AcylCoA_DH/ox_N"/>
</dbReference>
<evidence type="ECO:0000256" key="13">
    <source>
        <dbReference type="RuleBase" id="RU362125"/>
    </source>
</evidence>
<dbReference type="GO" id="GO:0003853">
    <property type="term" value="F:short-chain 2-methyl fatty acyl-CoA dehydrogenase activity"/>
    <property type="evidence" value="ECO:0007669"/>
    <property type="project" value="UniProtKB-EC"/>
</dbReference>
<keyword evidence="6 13" id="KW-0274">FAD</keyword>
<dbReference type="PROSITE" id="PS00072">
    <property type="entry name" value="ACYL_COA_DH_1"/>
    <property type="match status" value="1"/>
</dbReference>
<evidence type="ECO:0000256" key="11">
    <source>
        <dbReference type="ARBA" id="ARBA00039036"/>
    </source>
</evidence>
<dbReference type="Proteomes" id="UP000014803">
    <property type="component" value="Chromosome"/>
</dbReference>
<evidence type="ECO:0000259" key="16">
    <source>
        <dbReference type="Pfam" id="PF02771"/>
    </source>
</evidence>
<dbReference type="Pfam" id="PF02770">
    <property type="entry name" value="Acyl-CoA_dh_M"/>
    <property type="match status" value="1"/>
</dbReference>
<evidence type="ECO:0000256" key="5">
    <source>
        <dbReference type="ARBA" id="ARBA00022630"/>
    </source>
</evidence>
<comment type="similarity">
    <text evidence="3 13">Belongs to the acyl-CoA dehydrogenase family.</text>
</comment>
<evidence type="ECO:0000256" key="7">
    <source>
        <dbReference type="ARBA" id="ARBA00022832"/>
    </source>
</evidence>
<comment type="cofactor">
    <cofactor evidence="1 13">
        <name>FAD</name>
        <dbReference type="ChEBI" id="CHEBI:57692"/>
    </cofactor>
</comment>
<evidence type="ECO:0000313" key="18">
    <source>
        <dbReference type="Proteomes" id="UP000014803"/>
    </source>
</evidence>
<dbReference type="FunFam" id="1.10.540.10:FF:000026">
    <property type="entry name" value="Acyl-CoA dehydrogenase medium chain"/>
    <property type="match status" value="1"/>
</dbReference>
<evidence type="ECO:0000256" key="6">
    <source>
        <dbReference type="ARBA" id="ARBA00022827"/>
    </source>
</evidence>
<evidence type="ECO:0000259" key="14">
    <source>
        <dbReference type="Pfam" id="PF00441"/>
    </source>
</evidence>
<evidence type="ECO:0000256" key="1">
    <source>
        <dbReference type="ARBA" id="ARBA00001974"/>
    </source>
</evidence>
<evidence type="ECO:0000256" key="12">
    <source>
        <dbReference type="ARBA" id="ARBA00048235"/>
    </source>
</evidence>
<evidence type="ECO:0000256" key="4">
    <source>
        <dbReference type="ARBA" id="ARBA00011881"/>
    </source>
</evidence>
<dbReference type="Pfam" id="PF02771">
    <property type="entry name" value="Acyl-CoA_dh_N"/>
    <property type="match status" value="1"/>
</dbReference>
<dbReference type="InterPro" id="IPR036250">
    <property type="entry name" value="AcylCo_DH-like_C"/>
</dbReference>
<feature type="domain" description="Acyl-CoA oxidase/dehydrogenase middle" evidence="15">
    <location>
        <begin position="126"/>
        <end position="220"/>
    </location>
</feature>
<dbReference type="STRING" id="1254432.SCE1572_08425"/>
<feature type="domain" description="Acyl-CoA dehydrogenase/oxidase C-terminal" evidence="14">
    <location>
        <begin position="232"/>
        <end position="379"/>
    </location>
</feature>
<dbReference type="SUPFAM" id="SSF47203">
    <property type="entry name" value="Acyl-CoA dehydrogenase C-terminal domain-like"/>
    <property type="match status" value="1"/>
</dbReference>
<organism evidence="17 18">
    <name type="scientific">Sorangium cellulosum So0157-2</name>
    <dbReference type="NCBI Taxonomy" id="1254432"/>
    <lineage>
        <taxon>Bacteria</taxon>
        <taxon>Pseudomonadati</taxon>
        <taxon>Myxococcota</taxon>
        <taxon>Polyangia</taxon>
        <taxon>Polyangiales</taxon>
        <taxon>Polyangiaceae</taxon>
        <taxon>Sorangium</taxon>
    </lineage>
</organism>
<keyword evidence="8 13" id="KW-0560">Oxidoreductase</keyword>
<dbReference type="Pfam" id="PF00441">
    <property type="entry name" value="Acyl-CoA_dh_1"/>
    <property type="match status" value="1"/>
</dbReference>
<evidence type="ECO:0000256" key="8">
    <source>
        <dbReference type="ARBA" id="ARBA00023002"/>
    </source>
</evidence>
<dbReference type="InterPro" id="IPR037069">
    <property type="entry name" value="AcylCoA_DH/ox_N_sf"/>
</dbReference>
<reference evidence="17 18" key="1">
    <citation type="journal article" date="2013" name="Sci. Rep.">
        <title>Extraordinary expansion of a Sorangium cellulosum genome from an alkaline milieu.</title>
        <authorList>
            <person name="Han K."/>
            <person name="Li Z.F."/>
            <person name="Peng R."/>
            <person name="Zhu L.P."/>
            <person name="Zhou T."/>
            <person name="Wang L.G."/>
            <person name="Li S.G."/>
            <person name="Zhang X.B."/>
            <person name="Hu W."/>
            <person name="Wu Z.H."/>
            <person name="Qin N."/>
            <person name="Li Y.Z."/>
        </authorList>
    </citation>
    <scope>NUCLEOTIDE SEQUENCE [LARGE SCALE GENOMIC DNA]</scope>
    <source>
        <strain evidence="17 18">So0157-2</strain>
    </source>
</reference>
<dbReference type="PROSITE" id="PS00073">
    <property type="entry name" value="ACYL_COA_DH_2"/>
    <property type="match status" value="1"/>
</dbReference>
<gene>
    <name evidence="17" type="ORF">SCE1572_08425</name>
</gene>
<keyword evidence="7" id="KW-0276">Fatty acid metabolism</keyword>
<dbReference type="GO" id="GO:0050660">
    <property type="term" value="F:flavin adenine dinucleotide binding"/>
    <property type="evidence" value="ECO:0007669"/>
    <property type="project" value="InterPro"/>
</dbReference>
<dbReference type="InterPro" id="IPR046373">
    <property type="entry name" value="Acyl-CoA_Oxase/DH_mid-dom_sf"/>
</dbReference>
<dbReference type="EC" id="1.3.8.5" evidence="11"/>
<dbReference type="HOGENOM" id="CLU_018204_0_2_7"/>
<evidence type="ECO:0000256" key="10">
    <source>
        <dbReference type="ARBA" id="ARBA00037895"/>
    </source>
</evidence>
<dbReference type="SUPFAM" id="SSF56645">
    <property type="entry name" value="Acyl-CoA dehydrogenase NM domain-like"/>
    <property type="match status" value="1"/>
</dbReference>
<dbReference type="AlphaFoldDB" id="S4XI07"/>
<keyword evidence="9" id="KW-0443">Lipid metabolism</keyword>
<evidence type="ECO:0000256" key="3">
    <source>
        <dbReference type="ARBA" id="ARBA00009347"/>
    </source>
</evidence>
<dbReference type="CDD" id="cd01158">
    <property type="entry name" value="SCAD_SBCAD"/>
    <property type="match status" value="1"/>
</dbReference>
<dbReference type="InterPro" id="IPR009075">
    <property type="entry name" value="AcylCo_DH/oxidase_C"/>
</dbReference>
<evidence type="ECO:0000256" key="9">
    <source>
        <dbReference type="ARBA" id="ARBA00023098"/>
    </source>
</evidence>
<proteinExistence type="inferred from homology"/>
<protein>
    <recommendedName>
        <fullName evidence="11">short-chain 2-methylacyl-CoA dehydrogenase</fullName>
        <ecNumber evidence="11">1.3.8.5</ecNumber>
    </recommendedName>
</protein>
<dbReference type="InterPro" id="IPR009100">
    <property type="entry name" value="AcylCoA_DH/oxidase_NM_dom_sf"/>
</dbReference>
<dbReference type="Gene3D" id="1.20.140.10">
    <property type="entry name" value="Butyryl-CoA Dehydrogenase, subunit A, domain 3"/>
    <property type="match status" value="1"/>
</dbReference>
<dbReference type="RefSeq" id="WP_020733670.1">
    <property type="nucleotide sequence ID" value="NC_021658.1"/>
</dbReference>
<feature type="domain" description="Acyl-CoA dehydrogenase/oxidase N-terminal" evidence="16">
    <location>
        <begin position="10"/>
        <end position="119"/>
    </location>
</feature>
<dbReference type="Gene3D" id="2.40.110.10">
    <property type="entry name" value="Butyryl-CoA Dehydrogenase, subunit A, domain 2"/>
    <property type="match status" value="1"/>
</dbReference>